<evidence type="ECO:0000313" key="7">
    <source>
        <dbReference type="Proteomes" id="UP001516400"/>
    </source>
</evidence>
<sequence>MNTILIRTVINELKIKAYWQNLIQNTKKFHAVPQIQHSNSLSCEKIHCCIPTYNSIIVRHYAKGKDKKKEKGKTKVVINEVQMAELLNVDSIKTQMNNSIEQMKDDFIKHLSIRSATGSIESLLVTVDGEEHTLQELAQISRKNPKTTIINMAIFPQAIPEAMKVIQKSGLNLNPQQDGTTIYIPIPKVTKEHRENLSKNAKQFFTKCKDNIREIQSKYTKSMKKKEGVSEDLLRNMEQQLKALADKYIMEGEQILQSKQKELTGE</sequence>
<evidence type="ECO:0000256" key="2">
    <source>
        <dbReference type="ARBA" id="ARBA00020581"/>
    </source>
</evidence>
<feature type="domain" description="Ribosome recycling factor" evidence="5">
    <location>
        <begin position="104"/>
        <end position="263"/>
    </location>
</feature>
<keyword evidence="3" id="KW-0648">Protein biosynthesis</keyword>
<comment type="caution">
    <text evidence="6">The sequence shown here is derived from an EMBL/GenBank/DDBJ whole genome shotgun (WGS) entry which is preliminary data.</text>
</comment>
<dbReference type="PANTHER" id="PTHR20982:SF3">
    <property type="entry name" value="MITOCHONDRIAL RIBOSOME RECYCLING FACTOR PSEUDO 1"/>
    <property type="match status" value="1"/>
</dbReference>
<evidence type="ECO:0000259" key="5">
    <source>
        <dbReference type="Pfam" id="PF01765"/>
    </source>
</evidence>
<dbReference type="PANTHER" id="PTHR20982">
    <property type="entry name" value="RIBOSOME RECYCLING FACTOR"/>
    <property type="match status" value="1"/>
</dbReference>
<dbReference type="InterPro" id="IPR002661">
    <property type="entry name" value="Ribosome_recyc_fac"/>
</dbReference>
<reference evidence="6 7" key="1">
    <citation type="journal article" date="2021" name="BMC Biol.">
        <title>Horizontally acquired antibacterial genes associated with adaptive radiation of ladybird beetles.</title>
        <authorList>
            <person name="Li H.S."/>
            <person name="Tang X.F."/>
            <person name="Huang Y.H."/>
            <person name="Xu Z.Y."/>
            <person name="Chen M.L."/>
            <person name="Du X.Y."/>
            <person name="Qiu B.Y."/>
            <person name="Chen P.T."/>
            <person name="Zhang W."/>
            <person name="Slipinski A."/>
            <person name="Escalona H.E."/>
            <person name="Waterhouse R.M."/>
            <person name="Zwick A."/>
            <person name="Pang H."/>
        </authorList>
    </citation>
    <scope>NUCLEOTIDE SEQUENCE [LARGE SCALE GENOMIC DNA]</scope>
    <source>
        <strain evidence="6">SYSU2018</strain>
    </source>
</reference>
<dbReference type="EMBL" id="JABFTP020000165">
    <property type="protein sequence ID" value="KAL3285349.1"/>
    <property type="molecule type" value="Genomic_DNA"/>
</dbReference>
<dbReference type="Gene3D" id="1.10.132.20">
    <property type="entry name" value="Ribosome-recycling factor"/>
    <property type="match status" value="1"/>
</dbReference>
<proteinExistence type="inferred from homology"/>
<evidence type="ECO:0000256" key="1">
    <source>
        <dbReference type="ARBA" id="ARBA00005912"/>
    </source>
</evidence>
<protein>
    <recommendedName>
        <fullName evidence="2">Ribosome-recycling factor, mitochondrial</fullName>
    </recommendedName>
    <alternativeName>
        <fullName evidence="4">Ribosome-releasing factor, mitochondrial</fullName>
    </alternativeName>
</protein>
<dbReference type="InterPro" id="IPR023584">
    <property type="entry name" value="Ribosome_recyc_fac_dom"/>
</dbReference>
<comment type="similarity">
    <text evidence="1">Belongs to the RRF family.</text>
</comment>
<dbReference type="GO" id="GO:0006412">
    <property type="term" value="P:translation"/>
    <property type="evidence" value="ECO:0007669"/>
    <property type="project" value="UniProtKB-KW"/>
</dbReference>
<evidence type="ECO:0000256" key="3">
    <source>
        <dbReference type="ARBA" id="ARBA00022917"/>
    </source>
</evidence>
<dbReference type="InterPro" id="IPR036191">
    <property type="entry name" value="RRF_sf"/>
</dbReference>
<dbReference type="Gene3D" id="3.30.1360.40">
    <property type="match status" value="1"/>
</dbReference>
<gene>
    <name evidence="6" type="ORF">HHI36_019457</name>
</gene>
<dbReference type="Pfam" id="PF01765">
    <property type="entry name" value="RRF"/>
    <property type="match status" value="1"/>
</dbReference>
<organism evidence="6 7">
    <name type="scientific">Cryptolaemus montrouzieri</name>
    <dbReference type="NCBI Taxonomy" id="559131"/>
    <lineage>
        <taxon>Eukaryota</taxon>
        <taxon>Metazoa</taxon>
        <taxon>Ecdysozoa</taxon>
        <taxon>Arthropoda</taxon>
        <taxon>Hexapoda</taxon>
        <taxon>Insecta</taxon>
        <taxon>Pterygota</taxon>
        <taxon>Neoptera</taxon>
        <taxon>Endopterygota</taxon>
        <taxon>Coleoptera</taxon>
        <taxon>Polyphaga</taxon>
        <taxon>Cucujiformia</taxon>
        <taxon>Coccinelloidea</taxon>
        <taxon>Coccinellidae</taxon>
        <taxon>Scymninae</taxon>
        <taxon>Scymnini</taxon>
        <taxon>Cryptolaemus</taxon>
    </lineage>
</organism>
<dbReference type="AlphaFoldDB" id="A0ABD2P2Y8"/>
<name>A0ABD2P2Y8_9CUCU</name>
<dbReference type="SUPFAM" id="SSF55194">
    <property type="entry name" value="Ribosome recycling factor, RRF"/>
    <property type="match status" value="1"/>
</dbReference>
<evidence type="ECO:0000313" key="6">
    <source>
        <dbReference type="EMBL" id="KAL3285349.1"/>
    </source>
</evidence>
<dbReference type="Proteomes" id="UP001516400">
    <property type="component" value="Unassembled WGS sequence"/>
</dbReference>
<keyword evidence="7" id="KW-1185">Reference proteome</keyword>
<accession>A0ABD2P2Y8</accession>
<dbReference type="FunFam" id="3.30.1360.40:FF:000001">
    <property type="entry name" value="Ribosome-recycling factor"/>
    <property type="match status" value="1"/>
</dbReference>
<evidence type="ECO:0000256" key="4">
    <source>
        <dbReference type="ARBA" id="ARBA00033107"/>
    </source>
</evidence>